<keyword evidence="1" id="KW-0812">Transmembrane</keyword>
<protein>
    <submittedName>
        <fullName evidence="2">Uncharacterized protein</fullName>
    </submittedName>
</protein>
<dbReference type="RefSeq" id="WP_131167390.1">
    <property type="nucleotide sequence ID" value="NZ_CANLBI010000004.1"/>
</dbReference>
<evidence type="ECO:0000313" key="2">
    <source>
        <dbReference type="EMBL" id="TBT86605.1"/>
    </source>
</evidence>
<dbReference type="Proteomes" id="UP000292373">
    <property type="component" value="Unassembled WGS sequence"/>
</dbReference>
<feature type="transmembrane region" description="Helical" evidence="1">
    <location>
        <begin position="50"/>
        <end position="73"/>
    </location>
</feature>
<keyword evidence="3" id="KW-1185">Reference proteome</keyword>
<keyword evidence="1" id="KW-1133">Transmembrane helix</keyword>
<keyword evidence="1" id="KW-0472">Membrane</keyword>
<feature type="transmembrane region" description="Helical" evidence="1">
    <location>
        <begin position="7"/>
        <end position="28"/>
    </location>
</feature>
<sequence>MKFLKVLLALIGIAGVIGAAVLLGQFALDSRELIGAAQRYDGAKVIRDPFVTTSMLTGIGAAAGLFLGLAIGLPSRSRGQIRRDTLDEVNAGRNAAIANRAAERTAIPEGPEAQA</sequence>
<accession>A0A4Q9KFB0</accession>
<name>A0A4Q9KFB0_9ACTN</name>
<reference evidence="2 3" key="1">
    <citation type="submission" date="2019-01" db="EMBL/GenBank/DDBJ databases">
        <title>Lactibacter flavus gen. nov., sp. nov., a novel bacterium of the family Propionibacteriaceae isolated from raw milk and dairy products.</title>
        <authorList>
            <person name="Huptas C."/>
            <person name="Wenning M."/>
            <person name="Breitenwieser F."/>
            <person name="Doll E."/>
            <person name="Von Neubeck M."/>
            <person name="Busse H.-J."/>
            <person name="Scherer S."/>
        </authorList>
    </citation>
    <scope>NUCLEOTIDE SEQUENCE [LARGE SCALE GENOMIC DNA]</scope>
    <source>
        <strain evidence="2 3">KCTC 33808</strain>
    </source>
</reference>
<evidence type="ECO:0000256" key="1">
    <source>
        <dbReference type="SAM" id="Phobius"/>
    </source>
</evidence>
<comment type="caution">
    <text evidence="2">The sequence shown here is derived from an EMBL/GenBank/DDBJ whole genome shotgun (WGS) entry which is preliminary data.</text>
</comment>
<dbReference type="AlphaFoldDB" id="A0A4Q9KFB0"/>
<evidence type="ECO:0000313" key="3">
    <source>
        <dbReference type="Proteomes" id="UP000292373"/>
    </source>
</evidence>
<organism evidence="2 3">
    <name type="scientific">Propioniciclava sinopodophylli</name>
    <dbReference type="NCBI Taxonomy" id="1837344"/>
    <lineage>
        <taxon>Bacteria</taxon>
        <taxon>Bacillati</taxon>
        <taxon>Actinomycetota</taxon>
        <taxon>Actinomycetes</taxon>
        <taxon>Propionibacteriales</taxon>
        <taxon>Propionibacteriaceae</taxon>
        <taxon>Propioniciclava</taxon>
    </lineage>
</organism>
<dbReference type="EMBL" id="SDMQ01000003">
    <property type="protein sequence ID" value="TBT86605.1"/>
    <property type="molecule type" value="Genomic_DNA"/>
</dbReference>
<proteinExistence type="predicted"/>
<gene>
    <name evidence="2" type="ORF">ET989_04655</name>
</gene>